<comment type="similarity">
    <text evidence="3">Belongs to the alpha-ketoglutarate dehydrogenase component 4 family.</text>
</comment>
<keyword evidence="2" id="KW-0496">Mitochondrion</keyword>
<reference evidence="5 6" key="1">
    <citation type="submission" date="2023-09" db="EMBL/GenBank/DDBJ databases">
        <title>Nesidiocoris tenuis whole genome shotgun sequence.</title>
        <authorList>
            <person name="Shibata T."/>
            <person name="Shimoda M."/>
            <person name="Kobayashi T."/>
            <person name="Uehara T."/>
        </authorList>
    </citation>
    <scope>NUCLEOTIDE SEQUENCE [LARGE SCALE GENOMIC DNA]</scope>
    <source>
        <strain evidence="5 6">Japan</strain>
    </source>
</reference>
<evidence type="ECO:0000256" key="4">
    <source>
        <dbReference type="SAM" id="MobiDB-lite"/>
    </source>
</evidence>
<dbReference type="Pfam" id="PF10937">
    <property type="entry name" value="Kgd4-YMR31"/>
    <property type="match status" value="1"/>
</dbReference>
<name>A0ABN7ALN1_9HEMI</name>
<gene>
    <name evidence="5" type="ORF">NTJ_04609</name>
</gene>
<dbReference type="Proteomes" id="UP001307889">
    <property type="component" value="Chromosome 3"/>
</dbReference>
<evidence type="ECO:0000313" key="5">
    <source>
        <dbReference type="EMBL" id="BES91801.1"/>
    </source>
</evidence>
<proteinExistence type="inferred from homology"/>
<accession>A0ABN7ALN1</accession>
<feature type="compositionally biased region" description="Basic residues" evidence="4">
    <location>
        <begin position="1"/>
        <end position="10"/>
    </location>
</feature>
<keyword evidence="6" id="KW-1185">Reference proteome</keyword>
<evidence type="ECO:0000256" key="2">
    <source>
        <dbReference type="ARBA" id="ARBA00023128"/>
    </source>
</evidence>
<feature type="region of interest" description="Disordered" evidence="4">
    <location>
        <begin position="41"/>
        <end position="80"/>
    </location>
</feature>
<protein>
    <submittedName>
        <fullName evidence="5">Uncharacterized protein</fullName>
    </submittedName>
</protein>
<feature type="region of interest" description="Disordered" evidence="4">
    <location>
        <begin position="1"/>
        <end position="24"/>
    </location>
</feature>
<evidence type="ECO:0000256" key="3">
    <source>
        <dbReference type="ARBA" id="ARBA00043970"/>
    </source>
</evidence>
<comment type="subcellular location">
    <subcellularLocation>
        <location evidence="1">Mitochondrion</location>
    </subcellularLocation>
</comment>
<dbReference type="InterPro" id="IPR020373">
    <property type="entry name" value="Kgd4/YMR-31"/>
</dbReference>
<evidence type="ECO:0000313" key="6">
    <source>
        <dbReference type="Proteomes" id="UP001307889"/>
    </source>
</evidence>
<sequence>MLVCHGRLKSQSKGSHGEAQKEQPAYYYRKKLTEDEIEAINSGGATQLQHPNQKKSGPKTPSGKSTAKSQASRPESTKKK</sequence>
<organism evidence="5 6">
    <name type="scientific">Nesidiocoris tenuis</name>
    <dbReference type="NCBI Taxonomy" id="355587"/>
    <lineage>
        <taxon>Eukaryota</taxon>
        <taxon>Metazoa</taxon>
        <taxon>Ecdysozoa</taxon>
        <taxon>Arthropoda</taxon>
        <taxon>Hexapoda</taxon>
        <taxon>Insecta</taxon>
        <taxon>Pterygota</taxon>
        <taxon>Neoptera</taxon>
        <taxon>Paraneoptera</taxon>
        <taxon>Hemiptera</taxon>
        <taxon>Heteroptera</taxon>
        <taxon>Panheteroptera</taxon>
        <taxon>Cimicomorpha</taxon>
        <taxon>Miridae</taxon>
        <taxon>Dicyphina</taxon>
        <taxon>Nesidiocoris</taxon>
    </lineage>
</organism>
<dbReference type="EMBL" id="AP028911">
    <property type="protein sequence ID" value="BES91801.1"/>
    <property type="molecule type" value="Genomic_DNA"/>
</dbReference>
<evidence type="ECO:0000256" key="1">
    <source>
        <dbReference type="ARBA" id="ARBA00004173"/>
    </source>
</evidence>